<dbReference type="Proteomes" id="UP000004310">
    <property type="component" value="Unassembled WGS sequence"/>
</dbReference>
<dbReference type="RefSeq" id="WP_007067451.1">
    <property type="nucleotide sequence ID" value="NZ_DS022272.1"/>
</dbReference>
<dbReference type="STRING" id="217511.GCA_001463845_01056"/>
<evidence type="ECO:0000313" key="1">
    <source>
        <dbReference type="EMBL" id="EAU40195.1"/>
    </source>
</evidence>
<evidence type="ECO:0000313" key="2">
    <source>
        <dbReference type="Proteomes" id="UP000004310"/>
    </source>
</evidence>
<dbReference type="HOGENOM" id="CLU_141038_0_0_5"/>
<protein>
    <submittedName>
        <fullName evidence="1">Uncharacterized protein</fullName>
    </submittedName>
</protein>
<dbReference type="EMBL" id="AATP01000009">
    <property type="protein sequence ID" value="EAU40195.1"/>
    <property type="molecule type" value="Genomic_DNA"/>
</dbReference>
<dbReference type="AlphaFoldDB" id="Q0FYW3"/>
<gene>
    <name evidence="1" type="ORF">FP2506_11582</name>
</gene>
<sequence>MARRPRDLHTRDLFADIESVAVGYDEVIVGKGPLSSKIARIVSRATQDAREDFGITRAMLSVSLSERLGRPVSEDTIEKWASEAAEGNRIPLDAFVALIGETKSYEALGFIPSMFGFAVVEARYVDLIEEVQVENQIELLQSRRATLSAKRRARS</sequence>
<dbReference type="eggNOG" id="ENOG5032TAT">
    <property type="taxonomic scope" value="Bacteria"/>
</dbReference>
<comment type="caution">
    <text evidence="1">The sequence shown here is derived from an EMBL/GenBank/DDBJ whole genome shotgun (WGS) entry which is preliminary data.</text>
</comment>
<organism evidence="1 2">
    <name type="scientific">Fulvimarina pelagi HTCC2506</name>
    <dbReference type="NCBI Taxonomy" id="314231"/>
    <lineage>
        <taxon>Bacteria</taxon>
        <taxon>Pseudomonadati</taxon>
        <taxon>Pseudomonadota</taxon>
        <taxon>Alphaproteobacteria</taxon>
        <taxon>Hyphomicrobiales</taxon>
        <taxon>Aurantimonadaceae</taxon>
        <taxon>Fulvimarina</taxon>
    </lineage>
</organism>
<reference evidence="1 2" key="1">
    <citation type="journal article" date="2010" name="J. Bacteriol.">
        <title>Genome sequence of Fulvimarina pelagi HTCC2506T, a Mn(II)-oxidizing alphaproteobacterium possessing an aerobic anoxygenic photosynthetic gene cluster and Xanthorhodopsin.</title>
        <authorList>
            <person name="Kang I."/>
            <person name="Oh H.M."/>
            <person name="Lim S.I."/>
            <person name="Ferriera S."/>
            <person name="Giovannoni S.J."/>
            <person name="Cho J.C."/>
        </authorList>
    </citation>
    <scope>NUCLEOTIDE SEQUENCE [LARGE SCALE GENOMIC DNA]</scope>
    <source>
        <strain evidence="1 2">HTCC2506</strain>
    </source>
</reference>
<accession>Q0FYW3</accession>
<name>Q0FYW3_9HYPH</name>
<keyword evidence="2" id="KW-1185">Reference proteome</keyword>
<proteinExistence type="predicted"/>